<evidence type="ECO:0000256" key="1">
    <source>
        <dbReference type="SAM" id="MobiDB-lite"/>
    </source>
</evidence>
<feature type="compositionally biased region" description="Basic and acidic residues" evidence="1">
    <location>
        <begin position="168"/>
        <end position="181"/>
    </location>
</feature>
<reference evidence="2" key="1">
    <citation type="submission" date="2020-01" db="EMBL/GenBank/DDBJ databases">
        <authorList>
            <person name="Mishra B."/>
        </authorList>
    </citation>
    <scope>NUCLEOTIDE SEQUENCE [LARGE SCALE GENOMIC DNA]</scope>
</reference>
<proteinExistence type="predicted"/>
<accession>A0A6D2KA44</accession>
<feature type="compositionally biased region" description="Basic residues" evidence="1">
    <location>
        <begin position="104"/>
        <end position="118"/>
    </location>
</feature>
<feature type="compositionally biased region" description="Low complexity" evidence="1">
    <location>
        <begin position="119"/>
        <end position="133"/>
    </location>
</feature>
<gene>
    <name evidence="2" type="ORF">MERR_LOCUS35916</name>
</gene>
<dbReference type="Proteomes" id="UP000467841">
    <property type="component" value="Unassembled WGS sequence"/>
</dbReference>
<feature type="region of interest" description="Disordered" evidence="1">
    <location>
        <begin position="64"/>
        <end position="205"/>
    </location>
</feature>
<dbReference type="AlphaFoldDB" id="A0A6D2KA44"/>
<evidence type="ECO:0000313" key="3">
    <source>
        <dbReference type="Proteomes" id="UP000467841"/>
    </source>
</evidence>
<sequence>MDFIKTSSLRALIELTFQRNWNGFIWMSRKGVIAKRVKAAPDGHIENQRPNAQTGWPRNECSALGQNRIRPTEVSAKVQTTRPITQHDPGNIVPRSAKPTLTPRRARPSARAGNKPRGRATTSRTTADASVRAGKNVPRPAEKPSAKFIRRPSRPTVKSSGPTVPTRPRPDCPADRPDDRPNAAVDPKPFLKPNPHNSSPKPAPT</sequence>
<feature type="compositionally biased region" description="Polar residues" evidence="1">
    <location>
        <begin position="195"/>
        <end position="205"/>
    </location>
</feature>
<keyword evidence="3" id="KW-1185">Reference proteome</keyword>
<dbReference type="EMBL" id="CACVBM020001395">
    <property type="protein sequence ID" value="CAA7048681.1"/>
    <property type="molecule type" value="Genomic_DNA"/>
</dbReference>
<evidence type="ECO:0000313" key="2">
    <source>
        <dbReference type="EMBL" id="CAA7048681.1"/>
    </source>
</evidence>
<protein>
    <submittedName>
        <fullName evidence="2">Uncharacterized protein</fullName>
    </submittedName>
</protein>
<organism evidence="2 3">
    <name type="scientific">Microthlaspi erraticum</name>
    <dbReference type="NCBI Taxonomy" id="1685480"/>
    <lineage>
        <taxon>Eukaryota</taxon>
        <taxon>Viridiplantae</taxon>
        <taxon>Streptophyta</taxon>
        <taxon>Embryophyta</taxon>
        <taxon>Tracheophyta</taxon>
        <taxon>Spermatophyta</taxon>
        <taxon>Magnoliopsida</taxon>
        <taxon>eudicotyledons</taxon>
        <taxon>Gunneridae</taxon>
        <taxon>Pentapetalae</taxon>
        <taxon>rosids</taxon>
        <taxon>malvids</taxon>
        <taxon>Brassicales</taxon>
        <taxon>Brassicaceae</taxon>
        <taxon>Coluteocarpeae</taxon>
        <taxon>Microthlaspi</taxon>
    </lineage>
</organism>
<name>A0A6D2KA44_9BRAS</name>
<comment type="caution">
    <text evidence="2">The sequence shown here is derived from an EMBL/GenBank/DDBJ whole genome shotgun (WGS) entry which is preliminary data.</text>
</comment>